<evidence type="ECO:0000313" key="4">
    <source>
        <dbReference type="EMBL" id="RDW85323.1"/>
    </source>
</evidence>
<evidence type="ECO:0000256" key="3">
    <source>
        <dbReference type="SAM" id="SignalP"/>
    </source>
</evidence>
<comment type="similarity">
    <text evidence="1 2">Belongs to the glycosyl hydrolase 12 (cellulase H) family.</text>
</comment>
<dbReference type="AlphaFoldDB" id="A0A3D8SGC5"/>
<dbReference type="PANTHER" id="PTHR34002:SF9">
    <property type="entry name" value="XYLOGLUCAN-SPECIFIC ENDO-BETA-1,4-GLUCANASE A"/>
    <property type="match status" value="1"/>
</dbReference>
<dbReference type="Pfam" id="PF01670">
    <property type="entry name" value="Glyco_hydro_12"/>
    <property type="match status" value="1"/>
</dbReference>
<dbReference type="Proteomes" id="UP000256645">
    <property type="component" value="Unassembled WGS sequence"/>
</dbReference>
<dbReference type="InterPro" id="IPR013319">
    <property type="entry name" value="GH11/12"/>
</dbReference>
<evidence type="ECO:0000256" key="2">
    <source>
        <dbReference type="RuleBase" id="RU361163"/>
    </source>
</evidence>
<dbReference type="SUPFAM" id="SSF49899">
    <property type="entry name" value="Concanavalin A-like lectins/glucanases"/>
    <property type="match status" value="1"/>
</dbReference>
<evidence type="ECO:0000313" key="5">
    <source>
        <dbReference type="Proteomes" id="UP000256645"/>
    </source>
</evidence>
<keyword evidence="2" id="KW-0624">Polysaccharide degradation</keyword>
<dbReference type="OrthoDB" id="89349at2759"/>
<keyword evidence="2" id="KW-0326">Glycosidase</keyword>
<sequence length="333" mass="35184">MSLLWLVNAGLLAIPIGSTVGVLRGIDAYRQTAGQTPLFTGGGGGSNGGGSGGNGGGIIISNNGTTKDNGTINTRYCQREVSISPPTNGTPYTLNPNQWGWTQGEAGSLCMNITTFDNETYATSTTAPEFSVTWQYPPGSTAAPVHAFPNAQVNSSDIPIKLQSLKEINLDLHWTYGVGTKDVASTNMQTLTNNSVETNVAIDMFLDDDKTKSQSSSDAQYEVMVWLAMIGASAQPIGLENGVVSSQIVKNNTFNLYTGENSLNQTVLTWVAANTTEIFSGDIAPLLTKLGALNTTFPSNSTYLGYLSFGSEAFSSDVNVTFSVPKLSIDVQS</sequence>
<dbReference type="InterPro" id="IPR013320">
    <property type="entry name" value="ConA-like_dom_sf"/>
</dbReference>
<comment type="caution">
    <text evidence="4">The sequence shown here is derived from an EMBL/GenBank/DDBJ whole genome shotgun (WGS) entry which is preliminary data.</text>
</comment>
<keyword evidence="2" id="KW-0119">Carbohydrate metabolism</keyword>
<dbReference type="STRING" id="1849047.A0A3D8SGC5"/>
<protein>
    <submittedName>
        <fullName evidence="4">Glycoside hydrolase family 12 protein</fullName>
    </submittedName>
</protein>
<dbReference type="Gene3D" id="2.60.120.180">
    <property type="match status" value="1"/>
</dbReference>
<name>A0A3D8SGC5_9HELO</name>
<dbReference type="GO" id="GO:0000272">
    <property type="term" value="P:polysaccharide catabolic process"/>
    <property type="evidence" value="ECO:0007669"/>
    <property type="project" value="UniProtKB-KW"/>
</dbReference>
<dbReference type="InterPro" id="IPR002594">
    <property type="entry name" value="GH12"/>
</dbReference>
<keyword evidence="2 4" id="KW-0378">Hydrolase</keyword>
<evidence type="ECO:0000256" key="1">
    <source>
        <dbReference type="ARBA" id="ARBA00005519"/>
    </source>
</evidence>
<proteinExistence type="inferred from homology"/>
<organism evidence="4 5">
    <name type="scientific">Coleophoma cylindrospora</name>
    <dbReference type="NCBI Taxonomy" id="1849047"/>
    <lineage>
        <taxon>Eukaryota</taxon>
        <taxon>Fungi</taxon>
        <taxon>Dikarya</taxon>
        <taxon>Ascomycota</taxon>
        <taxon>Pezizomycotina</taxon>
        <taxon>Leotiomycetes</taxon>
        <taxon>Helotiales</taxon>
        <taxon>Dermateaceae</taxon>
        <taxon>Coleophoma</taxon>
    </lineage>
</organism>
<keyword evidence="5" id="KW-1185">Reference proteome</keyword>
<dbReference type="GO" id="GO:0008810">
    <property type="term" value="F:cellulase activity"/>
    <property type="evidence" value="ECO:0007669"/>
    <property type="project" value="InterPro"/>
</dbReference>
<feature type="signal peptide" evidence="3">
    <location>
        <begin position="1"/>
        <end position="21"/>
    </location>
</feature>
<dbReference type="EMBL" id="PDLM01000002">
    <property type="protein sequence ID" value="RDW85323.1"/>
    <property type="molecule type" value="Genomic_DNA"/>
</dbReference>
<feature type="chain" id="PRO_5017774794" evidence="3">
    <location>
        <begin position="22"/>
        <end position="333"/>
    </location>
</feature>
<reference evidence="4 5" key="1">
    <citation type="journal article" date="2018" name="IMA Fungus">
        <title>IMA Genome-F 9: Draft genome sequence of Annulohypoxylon stygium, Aspergillus mulundensis, Berkeleyomyces basicola (syn. Thielaviopsis basicola), Ceratocystis smalleyi, two Cercospora beticola strains, Coleophoma cylindrospora, Fusarium fracticaudum, Phialophora cf. hyalina, and Morchella septimelata.</title>
        <authorList>
            <person name="Wingfield B.D."/>
            <person name="Bills G.F."/>
            <person name="Dong Y."/>
            <person name="Huang W."/>
            <person name="Nel W.J."/>
            <person name="Swalarsk-Parry B.S."/>
            <person name="Vaghefi N."/>
            <person name="Wilken P.M."/>
            <person name="An Z."/>
            <person name="de Beer Z.W."/>
            <person name="De Vos L."/>
            <person name="Chen L."/>
            <person name="Duong T.A."/>
            <person name="Gao Y."/>
            <person name="Hammerbacher A."/>
            <person name="Kikkert J.R."/>
            <person name="Li Y."/>
            <person name="Li H."/>
            <person name="Li K."/>
            <person name="Li Q."/>
            <person name="Liu X."/>
            <person name="Ma X."/>
            <person name="Naidoo K."/>
            <person name="Pethybridge S.J."/>
            <person name="Sun J."/>
            <person name="Steenkamp E.T."/>
            <person name="van der Nest M.A."/>
            <person name="van Wyk S."/>
            <person name="Wingfield M.J."/>
            <person name="Xiong C."/>
            <person name="Yue Q."/>
            <person name="Zhang X."/>
        </authorList>
    </citation>
    <scope>NUCLEOTIDE SEQUENCE [LARGE SCALE GENOMIC DNA]</scope>
    <source>
        <strain evidence="4 5">BP6252</strain>
    </source>
</reference>
<keyword evidence="3" id="KW-0732">Signal</keyword>
<accession>A0A3D8SGC5</accession>
<gene>
    <name evidence="4" type="ORF">BP6252_02913</name>
</gene>
<dbReference type="PANTHER" id="PTHR34002">
    <property type="entry name" value="BLR1656 PROTEIN"/>
    <property type="match status" value="1"/>
</dbReference>